<keyword evidence="1" id="KW-0343">GTPase activation</keyword>
<dbReference type="PANTHER" id="PTHR10194:SF142">
    <property type="entry name" value="NEUROFIBROMIN"/>
    <property type="match status" value="1"/>
</dbReference>
<organism evidence="6 7">
    <name type="scientific">Gigaspora rosea</name>
    <dbReference type="NCBI Taxonomy" id="44941"/>
    <lineage>
        <taxon>Eukaryota</taxon>
        <taxon>Fungi</taxon>
        <taxon>Fungi incertae sedis</taxon>
        <taxon>Mucoromycota</taxon>
        <taxon>Glomeromycotina</taxon>
        <taxon>Glomeromycetes</taxon>
        <taxon>Diversisporales</taxon>
        <taxon>Gigasporaceae</taxon>
        <taxon>Gigaspora</taxon>
    </lineage>
</organism>
<evidence type="ECO:0000256" key="1">
    <source>
        <dbReference type="ARBA" id="ARBA00022468"/>
    </source>
</evidence>
<feature type="domain" description="CRAL-TRIO" evidence="5">
    <location>
        <begin position="1561"/>
        <end position="1716"/>
    </location>
</feature>
<dbReference type="EMBL" id="QKWP01002482">
    <property type="protein sequence ID" value="RIB03190.1"/>
    <property type="molecule type" value="Genomic_DNA"/>
</dbReference>
<dbReference type="PROSITE" id="PS50018">
    <property type="entry name" value="RAS_GTPASE_ACTIV_2"/>
    <property type="match status" value="1"/>
</dbReference>
<dbReference type="InterPro" id="IPR036865">
    <property type="entry name" value="CRAL-TRIO_dom_sf"/>
</dbReference>
<dbReference type="SMART" id="SM00323">
    <property type="entry name" value="RasGAP"/>
    <property type="match status" value="1"/>
</dbReference>
<dbReference type="Pfam" id="PF13716">
    <property type="entry name" value="CRAL_TRIO_2"/>
    <property type="match status" value="1"/>
</dbReference>
<dbReference type="SMART" id="SM00516">
    <property type="entry name" value="SEC14"/>
    <property type="match status" value="1"/>
</dbReference>
<dbReference type="InterPro" id="IPR054071">
    <property type="entry name" value="PH_NF1"/>
</dbReference>
<keyword evidence="7" id="KW-1185">Reference proteome</keyword>
<dbReference type="Gene3D" id="3.40.525.10">
    <property type="entry name" value="CRAL-TRIO lipid binding domain"/>
    <property type="match status" value="1"/>
</dbReference>
<feature type="domain" description="Ras-GAP" evidence="4">
    <location>
        <begin position="1224"/>
        <end position="1415"/>
    </location>
</feature>
<dbReference type="InterPro" id="IPR008936">
    <property type="entry name" value="Rho_GTPase_activation_prot"/>
</dbReference>
<dbReference type="SUPFAM" id="SSF48371">
    <property type="entry name" value="ARM repeat"/>
    <property type="match status" value="1"/>
</dbReference>
<dbReference type="Proteomes" id="UP000266673">
    <property type="component" value="Unassembled WGS sequence"/>
</dbReference>
<dbReference type="PANTHER" id="PTHR10194">
    <property type="entry name" value="RAS GTPASE-ACTIVATING PROTEINS"/>
    <property type="match status" value="1"/>
</dbReference>
<dbReference type="OrthoDB" id="28245at2759"/>
<dbReference type="InterPro" id="IPR001251">
    <property type="entry name" value="CRAL-TRIO_dom"/>
</dbReference>
<dbReference type="Pfam" id="PF21877">
    <property type="entry name" value="PH_NF1"/>
    <property type="match status" value="1"/>
</dbReference>
<dbReference type="InterPro" id="IPR016024">
    <property type="entry name" value="ARM-type_fold"/>
</dbReference>
<name>A0A397TYW4_9GLOM</name>
<reference evidence="6 7" key="1">
    <citation type="submission" date="2018-06" db="EMBL/GenBank/DDBJ databases">
        <title>Comparative genomics reveals the genomic features of Rhizophagus irregularis, R. cerebriforme, R. diaphanum and Gigaspora rosea, and their symbiotic lifestyle signature.</title>
        <authorList>
            <person name="Morin E."/>
            <person name="San Clemente H."/>
            <person name="Chen E.C.H."/>
            <person name="De La Providencia I."/>
            <person name="Hainaut M."/>
            <person name="Kuo A."/>
            <person name="Kohler A."/>
            <person name="Murat C."/>
            <person name="Tang N."/>
            <person name="Roy S."/>
            <person name="Loubradou J."/>
            <person name="Henrissat B."/>
            <person name="Grigoriev I.V."/>
            <person name="Corradi N."/>
            <person name="Roux C."/>
            <person name="Martin F.M."/>
        </authorList>
    </citation>
    <scope>NUCLEOTIDE SEQUENCE [LARGE SCALE GENOMIC DNA]</scope>
    <source>
        <strain evidence="6 7">DAOM 194757</strain>
    </source>
</reference>
<dbReference type="CDD" id="cd00170">
    <property type="entry name" value="SEC14"/>
    <property type="match status" value="1"/>
</dbReference>
<dbReference type="Gene3D" id="2.30.29.30">
    <property type="entry name" value="Pleckstrin-homology domain (PH domain)/Phosphotyrosine-binding domain (PTB)"/>
    <property type="match status" value="1"/>
</dbReference>
<dbReference type="PROSITE" id="PS50191">
    <property type="entry name" value="CRAL_TRIO"/>
    <property type="match status" value="1"/>
</dbReference>
<evidence type="ECO:0000313" key="6">
    <source>
        <dbReference type="EMBL" id="RIB03190.1"/>
    </source>
</evidence>
<evidence type="ECO:0000259" key="5">
    <source>
        <dbReference type="PROSITE" id="PS50191"/>
    </source>
</evidence>
<dbReference type="Gene3D" id="1.10.506.10">
    <property type="entry name" value="GTPase Activation - p120gap, domain 1"/>
    <property type="match status" value="2"/>
</dbReference>
<dbReference type="GO" id="GO:0005096">
    <property type="term" value="F:GTPase activator activity"/>
    <property type="evidence" value="ECO:0007669"/>
    <property type="project" value="UniProtKB-KW"/>
</dbReference>
<keyword evidence="2" id="KW-0597">Phosphoprotein</keyword>
<evidence type="ECO:0000256" key="3">
    <source>
        <dbReference type="SAM" id="MobiDB-lite"/>
    </source>
</evidence>
<dbReference type="SUPFAM" id="SSF52087">
    <property type="entry name" value="CRAL/TRIO domain"/>
    <property type="match status" value="1"/>
</dbReference>
<protein>
    <recommendedName>
        <fullName evidence="8">Ras-GAP domain-containing protein</fullName>
    </recommendedName>
</protein>
<dbReference type="Pfam" id="PF00616">
    <property type="entry name" value="RasGAP"/>
    <property type="match status" value="1"/>
</dbReference>
<dbReference type="InterPro" id="IPR011993">
    <property type="entry name" value="PH-like_dom_sf"/>
</dbReference>
<comment type="caution">
    <text evidence="6">The sequence shown here is derived from an EMBL/GenBank/DDBJ whole genome shotgun (WGS) entry which is preliminary data.</text>
</comment>
<dbReference type="InterPro" id="IPR039360">
    <property type="entry name" value="Ras_GTPase"/>
</dbReference>
<accession>A0A397TYW4</accession>
<evidence type="ECO:0000256" key="2">
    <source>
        <dbReference type="ARBA" id="ARBA00022553"/>
    </source>
</evidence>
<gene>
    <name evidence="6" type="ORF">C2G38_2009118</name>
</gene>
<dbReference type="STRING" id="44941.A0A397TYW4"/>
<evidence type="ECO:0000313" key="7">
    <source>
        <dbReference type="Proteomes" id="UP000266673"/>
    </source>
</evidence>
<sequence length="2586" mass="292097">MNGDIKLILSLIGKINRKLPCNSGKKLEILEQDPLILQTVNAIVELSRYKLGTIANNLTQLLETVSQSTTIISDISSDSLQSQLFILKILSACTTHHWKFYRGTLQKELESLPRTSSDNDISPTSPTSHNEIPPLNNDQQPTPATIPNLNLNGNAKNFKPPKSWDDPPQLEETLATYILNVLSRFLHLMANQDDGTPSGGVMGAGAGRSDTSEIISEIYKNAGRVIFYISASNWNVVFSRIKNRIAHLAAASDNWSETAELKLLEVSDLNSKRLSMVLQELCDSIGNLKRTAQIVMATVLRKAIWNWIEVFPAEFVTLCQTQKRMGGNPEKLFEICNNLAHTSYKAFWPLQTMLLILCPDLLFSAAMYDKTSNTNKKAKFLETLKKALNGNIKGQRLADTAAICYVDICKASTYVNNNDSSTLRLIVPDIENELKSKLFNPARPFPNEMNVDNRLMTDCLTALFRLNPRKTQESLIPSCLQDNAPSAFKLVLVKSCNSIASEENRLPWNLQISSMRSMLAAPLRKLFHDIMSNGDRPAWRRDRTEILLNLLKLYRTDPKLAIVGKESRDQSKDNQSIILAINNCLNESNVSIRTAAAETLLEFHNVELIDLWGSQDNKMQQFWHISSQITLSIANLILHSKERDTVAKDMLDLLSQLLVRRNEFLKARNDRPLKENNVSIRHTSNIKLESALLIMLCSPDPDICLTAVNCFGQLCLEAELTSENLANDMEAPPEFPPSQMTIVDNMNVYKELSTIPYPVPGRMAQQRRIRKLLRSMTQPNAGNLGAWEEAFTRWQRLTQLIVRAVQEQHPDQLQQAQLTEWLNYTGFLSALGGCCVHERLRNITPRFGDFSRRTSTSPNDYHAMAEKYVHEMVGLLVSDSNFVRENVKDILGSELSPRLYVILFQNLDEIVSSFFDGDGQANPNDRCTVFVEQAILVLKLTLERIYDLSENLYACDVGNLVLSFAKYLNRLSANPVSLRIKKRMCVLVELLMEKKDYVSLRLEIKLRNKLLEIIIEWTSDYNVKPDAQNGTEPSMSGGGARNERMHRDLDQACLKTIVSLLHQLPLQPSDSIHDVDLSQVRSRLFQKYFNFFIKLLNRCRILEAIDSGTHSAKNNEDLQMLLSKSKEYVKDLGPLKDYTILALSKLLSANVDSGLRYSISMAYHEDTKTRTAFVQVLTNILNQGAEFEGLGENAVKDRYERLVEMVTNSFEVALSLCEACPQGDTDELARVLTAVFDSKNKMIPFLNFLIDREVHNNPHEEEIFRSNSFAQKLLCAFAKVHGCEFLRETLQPPINDLLSKPDDFDCDLNPGRYTTAEIERNKINLKATIEVFLDAIYSSTMMPNSFRHLCYHIARIVEMKYPLKKYTAVGAFIFLRFFNPAIASPDSENLCKPIENQRTRRALLSVTRVIQTIANNGGRSKKESHMNDLKDFIAANVVRMNAYLERISQLPISTPTSELNTIDTPPRRLDDADRKILHKFLHDNLERMYKELQNRRSKSLGQPNDESAQDNKATLDRIATLLAQLGPPMETQKKEFFSVNVQSSAPNNLFFLEFMKKNSHRGTEMISGKKIFYEGGLSLQRRPVFYYIARRLDAEATDIELLIYYALHTIEAHMTRPFEILIDLTKFGPSNEIQSQWVQQFVQVFPYDAIENLSAIYLYNPNSAFKKFAKKLAKPLSPGHVKKVHFCCSLNELSQYIAHNEMRLPRSTTQLDTDSSVTYSNVNRVSHYRSQVPVTMKISNEHVQVLTLRRQELFNGLSSTLNDVYQISEIEDVANSSRKNNEGEFIIKHDRGRPAIAFTSPRKDLIMQAIRTSKARYQIVKPTTVTESVLRPNGVPGTLLNMALLNIGSDDPNLRLAAYDLLVALSLNFNFDVGNQLLSAKGLCIPANNTTFVQQLSERLAITETHLTLEFLTEVFVGFGKSNPSQKHLCLQYMAPWLSNLAFYGKNGSETQNSVADTKLILHKLIDLTVRETEMYTAVQSNIWHTLKGVDEITNLIIDTFVEYAVKVGIGTTQAEIVANTMVTLSSVNVRGKIIARLRNTIAKTSQDHTRNLTDNPAWTEIAVLIRFNLMLSFSNRVYVQLYLPELFHIISILIATGPPLIRASVHGLIVNLVQSLCTAQPLAPDNYRRLTLLLTELSEPNFKFFFGLNHSPGNAFLISAESTRDMPDTMPLSSLETVIQALLEVIICGAPSIDISNAWRARWMGLVASTAFQNNPAIQPRAFVALGCLAREEVDDDLLYQILVALKKALNSFSENDCSLIISIIMCLTKIVENLDPESRYLQYMFWLAMSLIQIGHIPIFPSAVNFLQVVLRSYDMNNFFATEDIATVLLRTRDRLASVSAEMDMEAGINYEHFSFAIAAALLKGLKNPTTKSSTQAVLTTFLDISSKGIDPDLNLIHYSMLGYLAALLPLSAKNGDMKELLWLCGIFDMDIDNSELSTTYFPIFTKLDIPDNRTALLLVSLMVTMLQNAEHEPERLFLYGFLAEAATMVPEVFSLFFDVLQPKMIQIVTNSDTIAILDSVQSILLAVASVPQLARPQDNHISYLEEVRFNHLMDCGSFQSVTRDKMKNYARLASELVECIIRP</sequence>
<evidence type="ECO:0000259" key="4">
    <source>
        <dbReference type="PROSITE" id="PS50018"/>
    </source>
</evidence>
<dbReference type="SUPFAM" id="SSF48350">
    <property type="entry name" value="GTPase activation domain, GAP"/>
    <property type="match status" value="1"/>
</dbReference>
<evidence type="ECO:0008006" key="8">
    <source>
        <dbReference type="Google" id="ProtNLM"/>
    </source>
</evidence>
<feature type="region of interest" description="Disordered" evidence="3">
    <location>
        <begin position="111"/>
        <end position="166"/>
    </location>
</feature>
<feature type="compositionally biased region" description="Polar residues" evidence="3">
    <location>
        <begin position="113"/>
        <end position="155"/>
    </location>
</feature>
<proteinExistence type="predicted"/>
<dbReference type="InterPro" id="IPR001936">
    <property type="entry name" value="RasGAP_dom"/>
</dbReference>